<evidence type="ECO:0000256" key="14">
    <source>
        <dbReference type="PIRSR" id="PIRSR001365-1"/>
    </source>
</evidence>
<comment type="subcellular location">
    <subcellularLocation>
        <location evidence="12">Cytoplasm</location>
    </subcellularLocation>
</comment>
<comment type="catalytic activity">
    <reaction evidence="11 12">
        <text>L-aspartate 4-semialdehyde + pyruvate = (2S,4S)-4-hydroxy-2,3,4,5-tetrahydrodipicolinate + H2O + H(+)</text>
        <dbReference type="Rhea" id="RHEA:34171"/>
        <dbReference type="ChEBI" id="CHEBI:15361"/>
        <dbReference type="ChEBI" id="CHEBI:15377"/>
        <dbReference type="ChEBI" id="CHEBI:15378"/>
        <dbReference type="ChEBI" id="CHEBI:67139"/>
        <dbReference type="ChEBI" id="CHEBI:537519"/>
        <dbReference type="EC" id="4.3.3.7"/>
    </reaction>
</comment>
<evidence type="ECO:0000256" key="7">
    <source>
        <dbReference type="ARBA" id="ARBA00022915"/>
    </source>
</evidence>
<feature type="binding site" evidence="12 15">
    <location>
        <position position="49"/>
    </location>
    <ligand>
        <name>pyruvate</name>
        <dbReference type="ChEBI" id="CHEBI:15361"/>
    </ligand>
</feature>
<feature type="active site" description="Proton donor/acceptor" evidence="12 14">
    <location>
        <position position="138"/>
    </location>
</feature>
<feature type="site" description="Part of a proton relay during catalysis" evidence="12">
    <location>
        <position position="48"/>
    </location>
</feature>
<dbReference type="PIRSF" id="PIRSF001365">
    <property type="entry name" value="DHDPS"/>
    <property type="match status" value="1"/>
</dbReference>
<dbReference type="AlphaFoldDB" id="A0A1H9RYG6"/>
<dbReference type="SUPFAM" id="SSF51569">
    <property type="entry name" value="Aldolase"/>
    <property type="match status" value="1"/>
</dbReference>
<dbReference type="HAMAP" id="MF_00418">
    <property type="entry name" value="DapA"/>
    <property type="match status" value="1"/>
</dbReference>
<name>A0A1H9RYG6_9LACT</name>
<dbReference type="InterPro" id="IPR013785">
    <property type="entry name" value="Aldolase_TIM"/>
</dbReference>
<dbReference type="Pfam" id="PF00701">
    <property type="entry name" value="DHDPS"/>
    <property type="match status" value="1"/>
</dbReference>
<dbReference type="GO" id="GO:0008840">
    <property type="term" value="F:4-hydroxy-tetrahydrodipicolinate synthase activity"/>
    <property type="evidence" value="ECO:0007669"/>
    <property type="project" value="UniProtKB-UniRule"/>
</dbReference>
<comment type="function">
    <text evidence="1 12">Catalyzes the condensation of (S)-aspartate-beta-semialdehyde [(S)-ASA] and pyruvate to 4-hydroxy-tetrahydrodipicolinate (HTPA).</text>
</comment>
<comment type="pathway">
    <text evidence="2 12">Amino-acid biosynthesis; L-lysine biosynthesis via DAP pathway; (S)-tetrahydrodipicolinate from L-aspartate: step 3/4.</text>
</comment>
<evidence type="ECO:0000256" key="4">
    <source>
        <dbReference type="ARBA" id="ARBA00012086"/>
    </source>
</evidence>
<comment type="similarity">
    <text evidence="3 12 13">Belongs to the DapA family.</text>
</comment>
<dbReference type="PANTHER" id="PTHR12128:SF66">
    <property type="entry name" value="4-HYDROXY-2-OXOGLUTARATE ALDOLASE, MITOCHONDRIAL"/>
    <property type="match status" value="1"/>
</dbReference>
<keyword evidence="17" id="KW-1185">Reference proteome</keyword>
<reference evidence="16 17" key="1">
    <citation type="submission" date="2016-10" db="EMBL/GenBank/DDBJ databases">
        <authorList>
            <person name="de Groot N.N."/>
        </authorList>
    </citation>
    <scope>NUCLEOTIDE SEQUENCE [LARGE SCALE GENOMIC DNA]</scope>
    <source>
        <strain evidence="16 17">DSM 13760</strain>
    </source>
</reference>
<dbReference type="Gene3D" id="3.20.20.70">
    <property type="entry name" value="Aldolase class I"/>
    <property type="match status" value="1"/>
</dbReference>
<proteinExistence type="inferred from homology"/>
<dbReference type="EMBL" id="FOHA01000005">
    <property type="protein sequence ID" value="SER76929.1"/>
    <property type="molecule type" value="Genomic_DNA"/>
</dbReference>
<keyword evidence="9 12" id="KW-0456">Lyase</keyword>
<comment type="subunit">
    <text evidence="12">Homotetramer; dimer of dimers.</text>
</comment>
<evidence type="ECO:0000256" key="15">
    <source>
        <dbReference type="PIRSR" id="PIRSR001365-2"/>
    </source>
</evidence>
<accession>A0A1H9RYG6</accession>
<dbReference type="CDD" id="cd00950">
    <property type="entry name" value="DHDPS"/>
    <property type="match status" value="1"/>
</dbReference>
<keyword evidence="6 12" id="KW-0028">Amino-acid biosynthesis</keyword>
<dbReference type="GO" id="GO:0009089">
    <property type="term" value="P:lysine biosynthetic process via diaminopimelate"/>
    <property type="evidence" value="ECO:0007669"/>
    <property type="project" value="UniProtKB-UniRule"/>
</dbReference>
<evidence type="ECO:0000256" key="12">
    <source>
        <dbReference type="HAMAP-Rule" id="MF_00418"/>
    </source>
</evidence>
<evidence type="ECO:0000256" key="1">
    <source>
        <dbReference type="ARBA" id="ARBA00003294"/>
    </source>
</evidence>
<dbReference type="InterPro" id="IPR020624">
    <property type="entry name" value="Schiff_base-form_aldolases_CS"/>
</dbReference>
<dbReference type="UniPathway" id="UPA00034">
    <property type="reaction ID" value="UER00017"/>
</dbReference>
<dbReference type="GO" id="GO:0005829">
    <property type="term" value="C:cytosol"/>
    <property type="evidence" value="ECO:0007669"/>
    <property type="project" value="TreeGrafter"/>
</dbReference>
<dbReference type="Proteomes" id="UP000198948">
    <property type="component" value="Unassembled WGS sequence"/>
</dbReference>
<dbReference type="InterPro" id="IPR002220">
    <property type="entry name" value="DapA-like"/>
</dbReference>
<keyword evidence="5 12" id="KW-0963">Cytoplasm</keyword>
<dbReference type="PRINTS" id="PR00146">
    <property type="entry name" value="DHPICSNTHASE"/>
</dbReference>
<evidence type="ECO:0000313" key="17">
    <source>
        <dbReference type="Proteomes" id="UP000198948"/>
    </source>
</evidence>
<evidence type="ECO:0000256" key="10">
    <source>
        <dbReference type="ARBA" id="ARBA00023270"/>
    </source>
</evidence>
<evidence type="ECO:0000256" key="6">
    <source>
        <dbReference type="ARBA" id="ARBA00022605"/>
    </source>
</evidence>
<evidence type="ECO:0000256" key="5">
    <source>
        <dbReference type="ARBA" id="ARBA00022490"/>
    </source>
</evidence>
<feature type="site" description="Part of a proton relay during catalysis" evidence="12">
    <location>
        <position position="112"/>
    </location>
</feature>
<evidence type="ECO:0000256" key="13">
    <source>
        <dbReference type="PIRNR" id="PIRNR001365"/>
    </source>
</evidence>
<dbReference type="NCBIfam" id="TIGR00674">
    <property type="entry name" value="dapA"/>
    <property type="match status" value="1"/>
</dbReference>
<keyword evidence="8 12" id="KW-0457">Lysine biosynthesis</keyword>
<keyword evidence="10 12" id="KW-0704">Schiff base</keyword>
<comment type="caution">
    <text evidence="12">Was originally thought to be a dihydrodipicolinate synthase (DHDPS), catalyzing the condensation of (S)-aspartate-beta-semialdehyde [(S)-ASA] and pyruvate to dihydrodipicolinate (DHDP). However, it was shown in E.coli that the product of the enzymatic reaction is not dihydrodipicolinate but in fact (4S)-4-hydroxy-2,3,4,5-tetrahydro-(2S)-dipicolinic acid (HTPA), and that the consecutive dehydration reaction leading to DHDP is not spontaneous but catalyzed by DapB.</text>
</comment>
<evidence type="ECO:0000313" key="16">
    <source>
        <dbReference type="EMBL" id="SER76929.1"/>
    </source>
</evidence>
<dbReference type="PROSITE" id="PS00666">
    <property type="entry name" value="DHDPS_2"/>
    <property type="match status" value="1"/>
</dbReference>
<evidence type="ECO:0000256" key="8">
    <source>
        <dbReference type="ARBA" id="ARBA00023154"/>
    </source>
</evidence>
<dbReference type="InterPro" id="IPR005263">
    <property type="entry name" value="DapA"/>
</dbReference>
<evidence type="ECO:0000256" key="2">
    <source>
        <dbReference type="ARBA" id="ARBA00005120"/>
    </source>
</evidence>
<dbReference type="STRING" id="142588.SAMN04488559_105129"/>
<protein>
    <recommendedName>
        <fullName evidence="4 12">4-hydroxy-tetrahydrodipicolinate synthase</fullName>
        <shortName evidence="12">HTPA synthase</shortName>
        <ecNumber evidence="4 12">4.3.3.7</ecNumber>
    </recommendedName>
</protein>
<dbReference type="SMART" id="SM01130">
    <property type="entry name" value="DHDPS"/>
    <property type="match status" value="1"/>
</dbReference>
<dbReference type="GO" id="GO:0019877">
    <property type="term" value="P:diaminopimelate biosynthetic process"/>
    <property type="evidence" value="ECO:0007669"/>
    <property type="project" value="UniProtKB-UniRule"/>
</dbReference>
<feature type="active site" description="Schiff-base intermediate with substrate" evidence="12 14">
    <location>
        <position position="166"/>
    </location>
</feature>
<dbReference type="InterPro" id="IPR020625">
    <property type="entry name" value="Schiff_base-form_aldolases_AS"/>
</dbReference>
<dbReference type="EC" id="4.3.3.7" evidence="4 12"/>
<organism evidence="16 17">
    <name type="scientific">Isobaculum melis</name>
    <dbReference type="NCBI Taxonomy" id="142588"/>
    <lineage>
        <taxon>Bacteria</taxon>
        <taxon>Bacillati</taxon>
        <taxon>Bacillota</taxon>
        <taxon>Bacilli</taxon>
        <taxon>Lactobacillales</taxon>
        <taxon>Carnobacteriaceae</taxon>
        <taxon>Isobaculum</taxon>
    </lineage>
</organism>
<evidence type="ECO:0000256" key="9">
    <source>
        <dbReference type="ARBA" id="ARBA00023239"/>
    </source>
</evidence>
<dbReference type="PANTHER" id="PTHR12128">
    <property type="entry name" value="DIHYDRODIPICOLINATE SYNTHASE"/>
    <property type="match status" value="1"/>
</dbReference>
<dbReference type="PROSITE" id="PS00665">
    <property type="entry name" value="DHDPS_1"/>
    <property type="match status" value="1"/>
</dbReference>
<keyword evidence="7 12" id="KW-0220">Diaminopimelate biosynthesis</keyword>
<gene>
    <name evidence="12" type="primary">dapA</name>
    <name evidence="16" type="ORF">SAMN04488559_105129</name>
</gene>
<sequence>MLKLKDAKIMTAMVTPFDANGQVDPNQTVILVEYLLANGTEGLIVGGTTGEASTLTKQEKVDLYQHVVEIVNGRVPIIAGTGTNNTAETIAFTQEVAQIPGIDAALVVVPYYNKPNQAGLYAHFEKIASVASLPILLYNVPSRTGVSLTTETTIALAKLPNIIGIKECGGVEMMSEIIANTESSFLVYSGEDALSLPTRLIGGTGVISVASHVLGNEMQQMYQAYNQGDLKEAGRVHRGLLPKMATCFMVSSPAPVKMLLNHAGIQVGGLRLPMVACTDEESVMILNKMNQSNDS</sequence>
<evidence type="ECO:0000256" key="11">
    <source>
        <dbReference type="ARBA" id="ARBA00047836"/>
    </source>
</evidence>
<feature type="binding site" evidence="12 15">
    <location>
        <position position="207"/>
    </location>
    <ligand>
        <name>pyruvate</name>
        <dbReference type="ChEBI" id="CHEBI:15361"/>
    </ligand>
</feature>
<evidence type="ECO:0000256" key="3">
    <source>
        <dbReference type="ARBA" id="ARBA00007592"/>
    </source>
</evidence>